<reference evidence="20 21" key="1">
    <citation type="submission" date="2024-02" db="EMBL/GenBank/DDBJ databases">
        <title>De novo assembly and annotation of 12 fungi associated with fruit tree decline syndrome in Ontario, Canada.</title>
        <authorList>
            <person name="Sulman M."/>
            <person name="Ellouze W."/>
            <person name="Ilyukhin E."/>
        </authorList>
    </citation>
    <scope>NUCLEOTIDE SEQUENCE [LARGE SCALE GENOMIC DNA]</scope>
    <source>
        <strain evidence="20 21">M169</strain>
    </source>
</reference>
<protein>
    <recommendedName>
        <fullName evidence="4 16">Phosphatidylinositol transfer protein SFH5</fullName>
        <shortName evidence="16">PITP SFH5</shortName>
    </recommendedName>
</protein>
<evidence type="ECO:0000256" key="11">
    <source>
        <dbReference type="ARBA" id="ARBA00023004"/>
    </source>
</evidence>
<dbReference type="Gene3D" id="3.40.525.10">
    <property type="entry name" value="CRAL-TRIO lipid binding domain"/>
    <property type="match status" value="1"/>
</dbReference>
<evidence type="ECO:0000313" key="21">
    <source>
        <dbReference type="Proteomes" id="UP001430848"/>
    </source>
</evidence>
<comment type="catalytic activity">
    <reaction evidence="14">
        <text>a 1,2-diacyl-sn-glycero-3-phospho-(1D-myo-inositol)(in) = a 1,2-diacyl-sn-glycero-3-phospho-(1D-myo-inositol)(out)</text>
        <dbReference type="Rhea" id="RHEA:38691"/>
        <dbReference type="ChEBI" id="CHEBI:57880"/>
    </reaction>
    <physiologicalReaction direction="left-to-right" evidence="14">
        <dbReference type="Rhea" id="RHEA:38692"/>
    </physiologicalReaction>
</comment>
<evidence type="ECO:0000256" key="16">
    <source>
        <dbReference type="RuleBase" id="RU367059"/>
    </source>
</evidence>
<evidence type="ECO:0000259" key="19">
    <source>
        <dbReference type="Pfam" id="PF03765"/>
    </source>
</evidence>
<dbReference type="PANTHER" id="PTHR47669">
    <property type="entry name" value="PHOSPHATIDYLINOSITOL TRANSFER PROTEIN SFH5"/>
    <property type="match status" value="1"/>
</dbReference>
<comment type="cofactor">
    <cofactor evidence="1">
        <name>heme b</name>
        <dbReference type="ChEBI" id="CHEBI:60344"/>
    </cofactor>
</comment>
<name>A0ABR1NV57_DIAER</name>
<feature type="compositionally biased region" description="Low complexity" evidence="17">
    <location>
        <begin position="74"/>
        <end position="88"/>
    </location>
</feature>
<keyword evidence="12 16" id="KW-0445">Lipid transport</keyword>
<evidence type="ECO:0000256" key="10">
    <source>
        <dbReference type="ARBA" id="ARBA00022848"/>
    </source>
</evidence>
<evidence type="ECO:0000256" key="5">
    <source>
        <dbReference type="ARBA" id="ARBA00022448"/>
    </source>
</evidence>
<keyword evidence="11" id="KW-0408">Iron</keyword>
<dbReference type="PANTHER" id="PTHR47669:SF1">
    <property type="entry name" value="PHOSPHATIDYLINOSITOL TRANSFER PROTEIN SFH5"/>
    <property type="match status" value="1"/>
</dbReference>
<feature type="region of interest" description="Disordered" evidence="17">
    <location>
        <begin position="412"/>
        <end position="443"/>
    </location>
</feature>
<evidence type="ECO:0000256" key="4">
    <source>
        <dbReference type="ARBA" id="ARBA00018320"/>
    </source>
</evidence>
<keyword evidence="8" id="KW-0479">Metal-binding</keyword>
<dbReference type="InterPro" id="IPR001251">
    <property type="entry name" value="CRAL-TRIO_dom"/>
</dbReference>
<comment type="caution">
    <text evidence="20">The sequence shown here is derived from an EMBL/GenBank/DDBJ whole genome shotgun (WGS) entry which is preliminary data.</text>
</comment>
<dbReference type="InterPro" id="IPR036865">
    <property type="entry name" value="CRAL-TRIO_dom_sf"/>
</dbReference>
<organism evidence="20 21">
    <name type="scientific">Diaporthe eres</name>
    <name type="common">Phomopsis oblonga</name>
    <dbReference type="NCBI Taxonomy" id="83184"/>
    <lineage>
        <taxon>Eukaryota</taxon>
        <taxon>Fungi</taxon>
        <taxon>Dikarya</taxon>
        <taxon>Ascomycota</taxon>
        <taxon>Pezizomycotina</taxon>
        <taxon>Sordariomycetes</taxon>
        <taxon>Sordariomycetidae</taxon>
        <taxon>Diaporthales</taxon>
        <taxon>Diaporthaceae</taxon>
        <taxon>Diaporthe</taxon>
        <taxon>Diaporthe eres species complex</taxon>
    </lineage>
</organism>
<sequence>MADTTNVDASKVEETKVDATPAAEDKKVDAAPASETAQADQAAPVAPAEPEPSSNATATEEKATTADQPKEEAAGSTEAAAPAPAATEAKADEAKPAEEKEEAAKGEGEAETKPAAEEAAAAKEKDTAAVTKEVTPKKTPFEEFDAKVADILKEVDHDEMWGVKLVTPASSHVPTQIVIQKFLNANDGDLAKSVDQFKGALKFRKEKKPLELIKKTFSATKFGELGAVTVYTAKDNSVPEVFTWNLYGNVKGKIEEAFTPLDEFMDYRIALQELGIQQLKLSEATEPITAEKDPYKIMQVHDYKNISFLRQPPAVKAASSEVIKKFSLAYPELLKARHHFPPHPVPPVLHSGWTLLTIMIAQEKFFVNVPAVMGWMYALIKVFIAPKTAKKFHPMANGGNLAAEFKTSGLDEKQLPKEYGGEGGSGDGKMKDVPGLISELKFE</sequence>
<evidence type="ECO:0000256" key="3">
    <source>
        <dbReference type="ARBA" id="ARBA00006667"/>
    </source>
</evidence>
<feature type="compositionally biased region" description="Basic and acidic residues" evidence="17">
    <location>
        <begin position="59"/>
        <end position="73"/>
    </location>
</feature>
<dbReference type="Proteomes" id="UP001430848">
    <property type="component" value="Unassembled WGS sequence"/>
</dbReference>
<evidence type="ECO:0000256" key="9">
    <source>
        <dbReference type="ARBA" id="ARBA00022824"/>
    </source>
</evidence>
<dbReference type="InterPro" id="IPR011074">
    <property type="entry name" value="CRAL/TRIO_N_dom"/>
</dbReference>
<evidence type="ECO:0000256" key="17">
    <source>
        <dbReference type="SAM" id="MobiDB-lite"/>
    </source>
</evidence>
<comment type="similarity">
    <text evidence="3 16">Belongs to the SFH5 family.</text>
</comment>
<feature type="domain" description="CRAL/TRIO N-terminal" evidence="19">
    <location>
        <begin position="141"/>
        <end position="198"/>
    </location>
</feature>
<feature type="region of interest" description="Disordered" evidence="17">
    <location>
        <begin position="1"/>
        <end position="134"/>
    </location>
</feature>
<comment type="subcellular location">
    <subcellularLocation>
        <location evidence="16">Cytoplasm</location>
    </subcellularLocation>
    <subcellularLocation>
        <location evidence="2 16">Endoplasmic reticulum membrane</location>
        <topology evidence="2 16">Peripheral membrane protein</topology>
    </subcellularLocation>
    <subcellularLocation>
        <location evidence="16">Microsome membrane</location>
        <topology evidence="16">Peripheral membrane protein</topology>
    </subcellularLocation>
</comment>
<evidence type="ECO:0000259" key="18">
    <source>
        <dbReference type="Pfam" id="PF00650"/>
    </source>
</evidence>
<evidence type="ECO:0000256" key="2">
    <source>
        <dbReference type="ARBA" id="ARBA00004406"/>
    </source>
</evidence>
<evidence type="ECO:0000256" key="14">
    <source>
        <dbReference type="ARBA" id="ARBA00024146"/>
    </source>
</evidence>
<keyword evidence="10 16" id="KW-0492">Microsome</keyword>
<dbReference type="EMBL" id="JAKNSF020000098">
    <property type="protein sequence ID" value="KAK7716686.1"/>
    <property type="molecule type" value="Genomic_DNA"/>
</dbReference>
<evidence type="ECO:0000256" key="6">
    <source>
        <dbReference type="ARBA" id="ARBA00022490"/>
    </source>
</evidence>
<evidence type="ECO:0000256" key="15">
    <source>
        <dbReference type="ARBA" id="ARBA00024180"/>
    </source>
</evidence>
<proteinExistence type="inferred from homology"/>
<keyword evidence="7" id="KW-0349">Heme</keyword>
<dbReference type="Pfam" id="PF03765">
    <property type="entry name" value="CRAL_TRIO_N"/>
    <property type="match status" value="1"/>
</dbReference>
<keyword evidence="6 16" id="KW-0963">Cytoplasm</keyword>
<evidence type="ECO:0000256" key="1">
    <source>
        <dbReference type="ARBA" id="ARBA00001970"/>
    </source>
</evidence>
<dbReference type="InterPro" id="IPR042938">
    <property type="entry name" value="Sfh5"/>
</dbReference>
<dbReference type="CDD" id="cd00170">
    <property type="entry name" value="SEC14"/>
    <property type="match status" value="1"/>
</dbReference>
<evidence type="ECO:0000256" key="12">
    <source>
        <dbReference type="ARBA" id="ARBA00023055"/>
    </source>
</evidence>
<evidence type="ECO:0000256" key="13">
    <source>
        <dbReference type="ARBA" id="ARBA00023136"/>
    </source>
</evidence>
<feature type="compositionally biased region" description="Low complexity" evidence="17">
    <location>
        <begin position="36"/>
        <end position="58"/>
    </location>
</feature>
<feature type="domain" description="CRAL-TRIO" evidence="18">
    <location>
        <begin position="362"/>
        <end position="421"/>
    </location>
</feature>
<feature type="compositionally biased region" description="Basic and acidic residues" evidence="17">
    <location>
        <begin position="10"/>
        <end position="29"/>
    </location>
</feature>
<keyword evidence="13 16" id="KW-0472">Membrane</keyword>
<evidence type="ECO:0000256" key="8">
    <source>
        <dbReference type="ARBA" id="ARBA00022723"/>
    </source>
</evidence>
<evidence type="ECO:0000256" key="7">
    <source>
        <dbReference type="ARBA" id="ARBA00022617"/>
    </source>
</evidence>
<feature type="compositionally biased region" description="Basic and acidic residues" evidence="17">
    <location>
        <begin position="89"/>
        <end position="127"/>
    </location>
</feature>
<keyword evidence="21" id="KW-1185">Reference proteome</keyword>
<accession>A0ABR1NV57</accession>
<comment type="function">
    <text evidence="15">Non-classical phosphatidylinositol (PtdIns) transfer protein (PITP), which exhibits PtdIns-binding/transfer activity in the absence of detectable PtdCho-binding/transfer activity. Regulates PtdIns(4,5)P2 homeostasis at the plasma membrane. Heme-binding protein that may play a role in organic oxidant-induced stress responses.</text>
</comment>
<dbReference type="Pfam" id="PF00650">
    <property type="entry name" value="CRAL_TRIO"/>
    <property type="match status" value="1"/>
</dbReference>
<dbReference type="SUPFAM" id="SSF52087">
    <property type="entry name" value="CRAL/TRIO domain"/>
    <property type="match status" value="1"/>
</dbReference>
<evidence type="ECO:0000313" key="20">
    <source>
        <dbReference type="EMBL" id="KAK7716686.1"/>
    </source>
</evidence>
<gene>
    <name evidence="20" type="primary">SFH5</name>
    <name evidence="20" type="ORF">SLS63_010998</name>
</gene>
<keyword evidence="5 16" id="KW-0813">Transport</keyword>
<keyword evidence="9 16" id="KW-0256">Endoplasmic reticulum</keyword>